<gene>
    <name evidence="2" type="primary">LOC117139148</name>
</gene>
<protein>
    <submittedName>
        <fullName evidence="2">Uncharacterized protein LOC117139148</fullName>
    </submittedName>
</protein>
<dbReference type="PANTHER" id="PTHR20898:SF0">
    <property type="entry name" value="DAEDALUS ON 3-RELATED"/>
    <property type="match status" value="1"/>
</dbReference>
<organism evidence="1 2">
    <name type="scientific">Drosophila mauritiana</name>
    <name type="common">Fruit fly</name>
    <dbReference type="NCBI Taxonomy" id="7226"/>
    <lineage>
        <taxon>Eukaryota</taxon>
        <taxon>Metazoa</taxon>
        <taxon>Ecdysozoa</taxon>
        <taxon>Arthropoda</taxon>
        <taxon>Hexapoda</taxon>
        <taxon>Insecta</taxon>
        <taxon>Pterygota</taxon>
        <taxon>Neoptera</taxon>
        <taxon>Endopterygota</taxon>
        <taxon>Diptera</taxon>
        <taxon>Brachycera</taxon>
        <taxon>Muscomorpha</taxon>
        <taxon>Ephydroidea</taxon>
        <taxon>Drosophilidae</taxon>
        <taxon>Drosophila</taxon>
        <taxon>Sophophora</taxon>
    </lineage>
</organism>
<dbReference type="SMART" id="SM00697">
    <property type="entry name" value="DM8"/>
    <property type="match status" value="1"/>
</dbReference>
<dbReference type="Pfam" id="PF06477">
    <property type="entry name" value="DUF1091"/>
    <property type="match status" value="1"/>
</dbReference>
<dbReference type="GeneID" id="117139148"/>
<dbReference type="PANTHER" id="PTHR20898">
    <property type="entry name" value="DAEDALUS ON 3-RELATED-RELATED"/>
    <property type="match status" value="1"/>
</dbReference>
<evidence type="ECO:0000313" key="1">
    <source>
        <dbReference type="Proteomes" id="UP000515162"/>
    </source>
</evidence>
<dbReference type="Proteomes" id="UP000515162">
    <property type="component" value="Chromosome 3L"/>
</dbReference>
<accession>A0A6P8JLK4</accession>
<evidence type="ECO:0000313" key="2">
    <source>
        <dbReference type="RefSeq" id="XP_033157197.1"/>
    </source>
</evidence>
<dbReference type="RefSeq" id="XP_033157197.1">
    <property type="nucleotide sequence ID" value="XM_033301306.1"/>
</dbReference>
<dbReference type="AlphaFoldDB" id="A0A6P8JLK4"/>
<proteinExistence type="predicted"/>
<reference evidence="2" key="1">
    <citation type="submission" date="2025-08" db="UniProtKB">
        <authorList>
            <consortium name="RefSeq"/>
        </authorList>
    </citation>
    <scope>IDENTIFICATION</scope>
    <source>
        <strain evidence="2">Mau12</strain>
        <tissue evidence="2">Whole Body</tissue>
    </source>
</reference>
<name>A0A6P8JLK4_DROMA</name>
<sequence>MSLTCSYAIKFIWIIRRFPEKSVQLLEVSVRKRTKDVEGQCDFNLLGGTHLSFTNLKCEMIDRTFGNFEMCRIKAVNRTHKYIDIDLKLYILPINNIMIKLESKRYNNGYRPFFMPLTFDFCKYMKNPNQRSMIFLKEIHSTFINASNLNHTCPYNNGILINKFWTGNLERAFLRYLPVPNGDYALFSTWYSSNVPRLLVNTFFQIKN</sequence>
<keyword evidence="1" id="KW-1185">Reference proteome</keyword>
<dbReference type="InterPro" id="IPR010512">
    <property type="entry name" value="DUF1091"/>
</dbReference>